<organism evidence="4 5">
    <name type="scientific">Lysobacter panacisoli</name>
    <dbReference type="NCBI Taxonomy" id="1255263"/>
    <lineage>
        <taxon>Bacteria</taxon>
        <taxon>Pseudomonadati</taxon>
        <taxon>Pseudomonadota</taxon>
        <taxon>Gammaproteobacteria</taxon>
        <taxon>Lysobacterales</taxon>
        <taxon>Lysobacteraceae</taxon>
        <taxon>Lysobacter</taxon>
    </lineage>
</organism>
<evidence type="ECO:0000259" key="3">
    <source>
        <dbReference type="Pfam" id="PF02230"/>
    </source>
</evidence>
<dbReference type="InterPro" id="IPR050565">
    <property type="entry name" value="LYPA1-2/EST-like"/>
</dbReference>
<accession>A0ABP9L533</accession>
<protein>
    <submittedName>
        <fullName evidence="4">Alpha/beta hydrolase</fullName>
    </submittedName>
</protein>
<keyword evidence="2 4" id="KW-0378">Hydrolase</keyword>
<dbReference type="InterPro" id="IPR029058">
    <property type="entry name" value="AB_hydrolase_fold"/>
</dbReference>
<evidence type="ECO:0000256" key="1">
    <source>
        <dbReference type="ARBA" id="ARBA00006499"/>
    </source>
</evidence>
<reference evidence="5" key="1">
    <citation type="journal article" date="2019" name="Int. J. Syst. Evol. Microbiol.">
        <title>The Global Catalogue of Microorganisms (GCM) 10K type strain sequencing project: providing services to taxonomists for standard genome sequencing and annotation.</title>
        <authorList>
            <consortium name="The Broad Institute Genomics Platform"/>
            <consortium name="The Broad Institute Genome Sequencing Center for Infectious Disease"/>
            <person name="Wu L."/>
            <person name="Ma J."/>
        </authorList>
    </citation>
    <scope>NUCLEOTIDE SEQUENCE [LARGE SCALE GENOMIC DNA]</scope>
    <source>
        <strain evidence="5">JCM 19212</strain>
    </source>
</reference>
<comment type="caution">
    <text evidence="4">The sequence shown here is derived from an EMBL/GenBank/DDBJ whole genome shotgun (WGS) entry which is preliminary data.</text>
</comment>
<dbReference type="InterPro" id="IPR003140">
    <property type="entry name" value="PLipase/COase/thioEstase"/>
</dbReference>
<dbReference type="EMBL" id="BAABKY010000001">
    <property type="protein sequence ID" value="GAA5069327.1"/>
    <property type="molecule type" value="Genomic_DNA"/>
</dbReference>
<dbReference type="Pfam" id="PF02230">
    <property type="entry name" value="Abhydrolase_2"/>
    <property type="match status" value="1"/>
</dbReference>
<evidence type="ECO:0000313" key="5">
    <source>
        <dbReference type="Proteomes" id="UP001501083"/>
    </source>
</evidence>
<dbReference type="SUPFAM" id="SSF53474">
    <property type="entry name" value="alpha/beta-Hydrolases"/>
    <property type="match status" value="1"/>
</dbReference>
<dbReference type="Gene3D" id="3.40.50.1820">
    <property type="entry name" value="alpha/beta hydrolase"/>
    <property type="match status" value="1"/>
</dbReference>
<evidence type="ECO:0000256" key="2">
    <source>
        <dbReference type="ARBA" id="ARBA00022801"/>
    </source>
</evidence>
<feature type="domain" description="Phospholipase/carboxylesterase/thioesterase" evidence="3">
    <location>
        <begin position="33"/>
        <end position="241"/>
    </location>
</feature>
<dbReference type="PANTHER" id="PTHR10655:SF17">
    <property type="entry name" value="LYSOPHOSPHOLIPASE-LIKE PROTEIN 1"/>
    <property type="match status" value="1"/>
</dbReference>
<proteinExistence type="inferred from homology"/>
<dbReference type="PANTHER" id="PTHR10655">
    <property type="entry name" value="LYSOPHOSPHOLIPASE-RELATED"/>
    <property type="match status" value="1"/>
</dbReference>
<keyword evidence="5" id="KW-1185">Reference proteome</keyword>
<gene>
    <name evidence="4" type="ORF">GCM10025759_06040</name>
</gene>
<dbReference type="Proteomes" id="UP001501083">
    <property type="component" value="Unassembled WGS sequence"/>
</dbReference>
<comment type="similarity">
    <text evidence="1">Belongs to the AB hydrolase superfamily. AB hydrolase 2 family.</text>
</comment>
<sequence length="246" mass="26426">MLAAARCSGDNAGMNASASSLLETVEFETAPQPAWTVLWLHGLGADGHDFAPIVPELVRREWPALRFVFPHAPVRAVTINNGMRMRAWYDIVSFDFDALHAGNRADAAGVDESVAQVEALIAREGERGIPPEKIVLVGFSQGGAIALAAGLRRDRPLAGLAGLSTYLPLDPQRAAASLQPGATAQPLFMAHGQFDPVVPAPVGERSAETMKQLGFGVEWHRYPMAHQVCAEEIRDLGDWLAARFVG</sequence>
<evidence type="ECO:0000313" key="4">
    <source>
        <dbReference type="EMBL" id="GAA5069327.1"/>
    </source>
</evidence>
<dbReference type="GO" id="GO:0016787">
    <property type="term" value="F:hydrolase activity"/>
    <property type="evidence" value="ECO:0007669"/>
    <property type="project" value="UniProtKB-KW"/>
</dbReference>
<name>A0ABP9L533_9GAMM</name>